<evidence type="ECO:0000256" key="5">
    <source>
        <dbReference type="PROSITE-ProRule" id="PRU01240"/>
    </source>
</evidence>
<dbReference type="PROSITE" id="PS00136">
    <property type="entry name" value="SUBTILASE_ASP"/>
    <property type="match status" value="1"/>
</dbReference>
<dbReference type="InterPro" id="IPR015500">
    <property type="entry name" value="Peptidase_S8_subtilisin-rel"/>
</dbReference>
<dbReference type="InterPro" id="IPR023827">
    <property type="entry name" value="Peptidase_S8_Asp-AS"/>
</dbReference>
<evidence type="ECO:0000256" key="6">
    <source>
        <dbReference type="RuleBase" id="RU003355"/>
    </source>
</evidence>
<dbReference type="GO" id="GO:0006508">
    <property type="term" value="P:proteolysis"/>
    <property type="evidence" value="ECO:0007669"/>
    <property type="project" value="UniProtKB-KW"/>
</dbReference>
<feature type="active site" description="Charge relay system" evidence="5">
    <location>
        <position position="93"/>
    </location>
</feature>
<comment type="similarity">
    <text evidence="1 5 6">Belongs to the peptidase S8 family.</text>
</comment>
<dbReference type="InterPro" id="IPR036852">
    <property type="entry name" value="Peptidase_S8/S53_dom_sf"/>
</dbReference>
<dbReference type="Gene3D" id="3.40.50.200">
    <property type="entry name" value="Peptidase S8/S53 domain"/>
    <property type="match status" value="2"/>
</dbReference>
<name>A0A1G9J9Z5_9FIRM</name>
<evidence type="ECO:0000259" key="8">
    <source>
        <dbReference type="Pfam" id="PF18425"/>
    </source>
</evidence>
<dbReference type="SUPFAM" id="SSF52743">
    <property type="entry name" value="Subtilisin-like"/>
    <property type="match status" value="2"/>
</dbReference>
<dbReference type="PANTHER" id="PTHR43806">
    <property type="entry name" value="PEPTIDASE S8"/>
    <property type="match status" value="1"/>
</dbReference>
<organism evidence="9 10">
    <name type="scientific">Romboutsia lituseburensis DSM 797</name>
    <dbReference type="NCBI Taxonomy" id="1121325"/>
    <lineage>
        <taxon>Bacteria</taxon>
        <taxon>Bacillati</taxon>
        <taxon>Bacillota</taxon>
        <taxon>Clostridia</taxon>
        <taxon>Peptostreptococcales</taxon>
        <taxon>Peptostreptococcaceae</taxon>
        <taxon>Romboutsia</taxon>
    </lineage>
</organism>
<keyword evidence="3 5" id="KW-0378">Hydrolase</keyword>
<dbReference type="InterPro" id="IPR050131">
    <property type="entry name" value="Peptidase_S8_subtilisin-like"/>
</dbReference>
<dbReference type="Pfam" id="PF18425">
    <property type="entry name" value="CspB_prodomain"/>
    <property type="match status" value="1"/>
</dbReference>
<feature type="active site" description="Charge relay system" evidence="5">
    <location>
        <position position="157"/>
    </location>
</feature>
<dbReference type="PROSITE" id="PS00138">
    <property type="entry name" value="SUBTILASE_SER"/>
    <property type="match status" value="1"/>
</dbReference>
<dbReference type="EMBL" id="FNGW01000001">
    <property type="protein sequence ID" value="SDL34427.1"/>
    <property type="molecule type" value="Genomic_DNA"/>
</dbReference>
<dbReference type="InterPro" id="IPR000209">
    <property type="entry name" value="Peptidase_S8/S53_dom"/>
</dbReference>
<dbReference type="GO" id="GO:0004252">
    <property type="term" value="F:serine-type endopeptidase activity"/>
    <property type="evidence" value="ECO:0007669"/>
    <property type="project" value="UniProtKB-UniRule"/>
</dbReference>
<dbReference type="InterPro" id="IPR041365">
    <property type="entry name" value="CspB_prodomain"/>
</dbReference>
<feature type="domain" description="Peptidase S8/S53" evidence="7">
    <location>
        <begin position="682"/>
        <end position="855"/>
    </location>
</feature>
<evidence type="ECO:0000259" key="7">
    <source>
        <dbReference type="Pfam" id="PF00082"/>
    </source>
</evidence>
<keyword evidence="10" id="KW-1185">Reference proteome</keyword>
<dbReference type="Proteomes" id="UP000199068">
    <property type="component" value="Unassembled WGS sequence"/>
</dbReference>
<dbReference type="PROSITE" id="PS51892">
    <property type="entry name" value="SUBTILASE"/>
    <property type="match status" value="2"/>
</dbReference>
<dbReference type="PRINTS" id="PR00723">
    <property type="entry name" value="SUBTILISIN"/>
</dbReference>
<feature type="domain" description="Peptidase S8/S53" evidence="7">
    <location>
        <begin position="84"/>
        <end position="254"/>
    </location>
</feature>
<evidence type="ECO:0000256" key="2">
    <source>
        <dbReference type="ARBA" id="ARBA00022670"/>
    </source>
</evidence>
<feature type="domain" description="Peptidase S8/S53" evidence="7">
    <location>
        <begin position="996"/>
        <end position="1118"/>
    </location>
</feature>
<evidence type="ECO:0000313" key="9">
    <source>
        <dbReference type="EMBL" id="SDL34427.1"/>
    </source>
</evidence>
<reference evidence="9 10" key="1">
    <citation type="submission" date="2016-10" db="EMBL/GenBank/DDBJ databases">
        <authorList>
            <person name="de Groot N.N."/>
        </authorList>
    </citation>
    <scope>NUCLEOTIDE SEQUENCE [LARGE SCALE GENOMIC DNA]</scope>
    <source>
        <strain evidence="9 10">DSM 797</strain>
    </source>
</reference>
<dbReference type="AlphaFoldDB" id="A0A1G9J9Z5"/>
<dbReference type="InterPro" id="IPR034045">
    <property type="entry name" value="Pep_S8_CspA-like"/>
</dbReference>
<sequence length="1130" mass="125971">MDYEVVVKYNGNVLRLKDELGVSIELLGYNYAIIISDTEEKINRLLDYEEIEYVEKPFILETQDTQSFSATGITRFKQRYNLTGKGTILGVIDSGIDYTLSEFRDKDGNSKILYYWDQSIGNNPPQGFKEGTLYTNEDINKAIKGEINIPISPTSSHGTHVAGICSQIANDANLIVVRVGRRQTDSFSKSTEFMRAIKFMLDKALELKMPISINISYGSNEGSHKGLSLFEQYIDEMAGFWKNNICVAAGNNGDKGGHKNINIKGSDRTEAEFIVGPNEKLLNINIWPDYIDDFYVYLVSPSNKQTQSISLSSGEVKNIIDQTRIKGYFYPIPPYSLIRRITIQMSSLEYINPGIWKIVFIPIDVVSGNVNIYLPTSEGLSRETRFVSPTKRATVTVPGTASKVVTVGSFNSRTDNVSIFSGEGDIENGIYKPDLLAPGEDIVSVLPGGNTGALTGTSMATPHVTGSIALLMEWGIVNRNDLYLYSQKMKALLTKHARRTPGNTYPNNSMGYGFLDLSQISLTTIQNMNQEEYYRCKNIKKKTKKHKKSTNYKRTPDQTVDQLTNEEIEKLTPFDLQSVSKYGVLGGINIVHKPEFEEEFKKLNTKYYMYKISDNFSVIFITESNLENIENVMSLKSVISIEPFTRIALLSKVEQGTTQSVSALEDIDATFFKNNPNINVNGKGVIIAIIDTGIDYLHDAFIYPDGTSKILYLWDQTKEGNPPKGYYIGTEYTNDQINEAIKNKDSTLSIDEEGSGTMLSGICAGLKTTNEEYAGIAEEAELIVVKLNKIGNYYNNATSFAAGMYVYQKSQELGMPLVINGSLGSNELVAINQRILSKTTFFTPGVCEVRGAGNEGNTQTHTSGKLNFIGEEKIVELELSEDEERIDIQLWVVRPDKINVGIISPSGEVSKIQPVSNYNLITGKFDFEATKYIINYVYPTAYSGQQQTNITLLNVKKGIWKIKLVGEYITNGVYQIYLPNRVFIKNGTKFREIDPRYTINYPATLEDTITVGAYDTINNSLWPASSRGPIINGMLKPDVVAPGVKIIAPYPGNKYGNITGTAVAAAQVSGAVALFMQYILDDNDYEDKAFVQKINTFIKAGAVKNKNIDYPNENYGYGLLNIKNMFEQLK</sequence>
<feature type="active site" description="Charge relay system" evidence="5">
    <location>
        <position position="458"/>
    </location>
</feature>
<dbReference type="InterPro" id="IPR023828">
    <property type="entry name" value="Peptidase_S8_Ser-AS"/>
</dbReference>
<evidence type="ECO:0000256" key="4">
    <source>
        <dbReference type="ARBA" id="ARBA00022825"/>
    </source>
</evidence>
<comment type="caution">
    <text evidence="5">Lacks conserved residue(s) required for the propagation of feature annotation.</text>
</comment>
<evidence type="ECO:0000256" key="1">
    <source>
        <dbReference type="ARBA" id="ARBA00011073"/>
    </source>
</evidence>
<keyword evidence="4 5" id="KW-0720">Serine protease</keyword>
<accession>A0A1G9J9Z5</accession>
<keyword evidence="2 5" id="KW-0645">Protease</keyword>
<feature type="domain" description="Peptidase S8/S53" evidence="7">
    <location>
        <begin position="387"/>
        <end position="513"/>
    </location>
</feature>
<dbReference type="STRING" id="1121325.SAMN04515677_101574"/>
<evidence type="ECO:0000256" key="3">
    <source>
        <dbReference type="ARBA" id="ARBA00022801"/>
    </source>
</evidence>
<dbReference type="Gene3D" id="3.30.70.2980">
    <property type="match status" value="1"/>
</dbReference>
<proteinExistence type="inferred from homology"/>
<dbReference type="PANTHER" id="PTHR43806:SF11">
    <property type="entry name" value="CEREVISIN-RELATED"/>
    <property type="match status" value="1"/>
</dbReference>
<feature type="domain" description="Csp protease B prodomain" evidence="8">
    <location>
        <begin position="3"/>
        <end position="57"/>
    </location>
</feature>
<evidence type="ECO:0000313" key="10">
    <source>
        <dbReference type="Proteomes" id="UP000199068"/>
    </source>
</evidence>
<protein>
    <submittedName>
        <fullName evidence="9">Subtilase family protein</fullName>
    </submittedName>
</protein>
<dbReference type="CDD" id="cd07478">
    <property type="entry name" value="Peptidases_S8_CspA-like"/>
    <property type="match status" value="2"/>
</dbReference>
<dbReference type="Gene3D" id="2.60.120.1290">
    <property type="match status" value="2"/>
</dbReference>
<dbReference type="NCBIfam" id="NF040809">
    <property type="entry name" value="germ_prot_CspBA"/>
    <property type="match status" value="1"/>
</dbReference>
<gene>
    <name evidence="9" type="ORF">SAMN04515677_101574</name>
</gene>
<dbReference type="Pfam" id="PF00082">
    <property type="entry name" value="Peptidase_S8"/>
    <property type="match status" value="4"/>
</dbReference>